<comment type="subunit">
    <text evidence="4">Part of the 50S ribosomal subunit.</text>
</comment>
<gene>
    <name evidence="4" type="primary">rplF</name>
    <name evidence="8" type="ORF">UW36_C0001G0029</name>
</gene>
<dbReference type="GO" id="GO:0019843">
    <property type="term" value="F:rRNA binding"/>
    <property type="evidence" value="ECO:0007669"/>
    <property type="project" value="UniProtKB-UniRule"/>
</dbReference>
<dbReference type="PIRSF" id="PIRSF002162">
    <property type="entry name" value="Ribosomal_L6"/>
    <property type="match status" value="1"/>
</dbReference>
<dbReference type="PATRIC" id="fig|1619110.3.peg.33"/>
<keyword evidence="4 6" id="KW-0694">RNA-binding</keyword>
<feature type="domain" description="Large ribosomal subunit protein uL6 alpha-beta" evidence="7">
    <location>
        <begin position="11"/>
        <end position="84"/>
    </location>
</feature>
<evidence type="ECO:0000313" key="8">
    <source>
        <dbReference type="EMBL" id="KKT45731.1"/>
    </source>
</evidence>
<accession>A0A0G1HEF6</accession>
<dbReference type="SUPFAM" id="SSF56053">
    <property type="entry name" value="Ribosomal protein L6"/>
    <property type="match status" value="2"/>
</dbReference>
<evidence type="ECO:0000256" key="4">
    <source>
        <dbReference type="HAMAP-Rule" id="MF_01365"/>
    </source>
</evidence>
<dbReference type="STRING" id="1619110.UW36_C0001G0029"/>
<dbReference type="InterPro" id="IPR036789">
    <property type="entry name" value="Ribosomal_uL6-like_a/b-dom_sf"/>
</dbReference>
<dbReference type="InterPro" id="IPR020040">
    <property type="entry name" value="Ribosomal_uL6_a/b-dom"/>
</dbReference>
<reference evidence="8 9" key="1">
    <citation type="journal article" date="2015" name="Nature">
        <title>rRNA introns, odd ribosomes, and small enigmatic genomes across a large radiation of phyla.</title>
        <authorList>
            <person name="Brown C.T."/>
            <person name="Hug L.A."/>
            <person name="Thomas B.C."/>
            <person name="Sharon I."/>
            <person name="Castelle C.J."/>
            <person name="Singh A."/>
            <person name="Wilkins M.J."/>
            <person name="Williams K.H."/>
            <person name="Banfield J.F."/>
        </authorList>
    </citation>
    <scope>NUCLEOTIDE SEQUENCE [LARGE SCALE GENOMIC DNA]</scope>
</reference>
<dbReference type="HAMAP" id="MF_01365_B">
    <property type="entry name" value="Ribosomal_uL6_B"/>
    <property type="match status" value="1"/>
</dbReference>
<dbReference type="Gene3D" id="3.90.930.12">
    <property type="entry name" value="Ribosomal protein L6, alpha-beta domain"/>
    <property type="match status" value="2"/>
</dbReference>
<dbReference type="InterPro" id="IPR002358">
    <property type="entry name" value="Ribosomal_uL6_CS"/>
</dbReference>
<evidence type="ECO:0000256" key="3">
    <source>
        <dbReference type="ARBA" id="ARBA00023274"/>
    </source>
</evidence>
<sequence>MSRIGNRKLTIPTDVTLGVLDQSVTIKGKKGELIVKLPRSVAVKLGDGFVETVCPKGVDEKIASPFLGLANSLINNGIQGVTTGFTKKLELVGVGYRAKKTDKGISMTLGFSHPVDFDAPVGITIDVEENTKVTVSGIDKQLVGLTSAKLRKIKKPEPYKGKGIRYLGEAVRRKPGKAGKVQK</sequence>
<proteinExistence type="inferred from homology"/>
<dbReference type="PANTHER" id="PTHR11655:SF14">
    <property type="entry name" value="LARGE RIBOSOMAL SUBUNIT PROTEIN UL6M"/>
    <property type="match status" value="1"/>
</dbReference>
<dbReference type="PRINTS" id="PR00059">
    <property type="entry name" value="RIBOSOMALL6"/>
</dbReference>
<name>A0A0G1HEF6_UNCKA</name>
<keyword evidence="2 4" id="KW-0689">Ribosomal protein</keyword>
<evidence type="ECO:0000256" key="2">
    <source>
        <dbReference type="ARBA" id="ARBA00022980"/>
    </source>
</evidence>
<dbReference type="Pfam" id="PF00347">
    <property type="entry name" value="Ribosomal_L6"/>
    <property type="match status" value="2"/>
</dbReference>
<dbReference type="InterPro" id="IPR019906">
    <property type="entry name" value="Ribosomal_uL6_bac-type"/>
</dbReference>
<keyword evidence="3 4" id="KW-0687">Ribonucleoprotein</keyword>
<dbReference type="GO" id="GO:0022625">
    <property type="term" value="C:cytosolic large ribosomal subunit"/>
    <property type="evidence" value="ECO:0007669"/>
    <property type="project" value="UniProtKB-UniRule"/>
</dbReference>
<organism evidence="8 9">
    <name type="scientific">candidate division WWE3 bacterium GW2011_GWA2_44_16</name>
    <dbReference type="NCBI Taxonomy" id="1619110"/>
    <lineage>
        <taxon>Bacteria</taxon>
        <taxon>Katanobacteria</taxon>
    </lineage>
</organism>
<evidence type="ECO:0000313" key="9">
    <source>
        <dbReference type="Proteomes" id="UP000034128"/>
    </source>
</evidence>
<dbReference type="GO" id="GO:0002181">
    <property type="term" value="P:cytoplasmic translation"/>
    <property type="evidence" value="ECO:0007669"/>
    <property type="project" value="TreeGrafter"/>
</dbReference>
<dbReference type="AlphaFoldDB" id="A0A0G1HEF6"/>
<evidence type="ECO:0000256" key="5">
    <source>
        <dbReference type="RuleBase" id="RU003869"/>
    </source>
</evidence>
<dbReference type="PROSITE" id="PS00525">
    <property type="entry name" value="RIBOSOMAL_L6_1"/>
    <property type="match status" value="1"/>
</dbReference>
<dbReference type="NCBIfam" id="TIGR03654">
    <property type="entry name" value="L6_bact"/>
    <property type="match status" value="1"/>
</dbReference>
<evidence type="ECO:0000259" key="7">
    <source>
        <dbReference type="Pfam" id="PF00347"/>
    </source>
</evidence>
<comment type="similarity">
    <text evidence="1 4 5">Belongs to the universal ribosomal protein uL6 family.</text>
</comment>
<dbReference type="Proteomes" id="UP000034128">
    <property type="component" value="Unassembled WGS sequence"/>
</dbReference>
<feature type="domain" description="Large ribosomal subunit protein uL6 alpha-beta" evidence="7">
    <location>
        <begin position="92"/>
        <end position="166"/>
    </location>
</feature>
<dbReference type="FunFam" id="3.90.930.12:FF:000001">
    <property type="entry name" value="50S ribosomal protein L6"/>
    <property type="match status" value="1"/>
</dbReference>
<evidence type="ECO:0000256" key="1">
    <source>
        <dbReference type="ARBA" id="ARBA00009356"/>
    </source>
</evidence>
<comment type="function">
    <text evidence="4 6">This protein binds to the 23S rRNA, and is important in its secondary structure. It is located near the subunit interface in the base of the L7/L12 stalk, and near the tRNA binding site of the peptidyltransferase center.</text>
</comment>
<evidence type="ECO:0000256" key="6">
    <source>
        <dbReference type="RuleBase" id="RU003870"/>
    </source>
</evidence>
<dbReference type="PANTHER" id="PTHR11655">
    <property type="entry name" value="60S/50S RIBOSOMAL PROTEIN L6/L9"/>
    <property type="match status" value="1"/>
</dbReference>
<dbReference type="EMBL" id="LCIA01000001">
    <property type="protein sequence ID" value="KKT45731.1"/>
    <property type="molecule type" value="Genomic_DNA"/>
</dbReference>
<comment type="caution">
    <text evidence="8">The sequence shown here is derived from an EMBL/GenBank/DDBJ whole genome shotgun (WGS) entry which is preliminary data.</text>
</comment>
<dbReference type="InterPro" id="IPR000702">
    <property type="entry name" value="Ribosomal_uL6-like"/>
</dbReference>
<protein>
    <recommendedName>
        <fullName evidence="4">Large ribosomal subunit protein uL6</fullName>
    </recommendedName>
</protein>
<keyword evidence="4 6" id="KW-0699">rRNA-binding</keyword>
<dbReference type="GO" id="GO:0003735">
    <property type="term" value="F:structural constituent of ribosome"/>
    <property type="evidence" value="ECO:0007669"/>
    <property type="project" value="UniProtKB-UniRule"/>
</dbReference>